<evidence type="ECO:0000256" key="1">
    <source>
        <dbReference type="ARBA" id="ARBA00008779"/>
    </source>
</evidence>
<dbReference type="Gene3D" id="3.40.720.10">
    <property type="entry name" value="Alkaline Phosphatase, subunit A"/>
    <property type="match status" value="1"/>
</dbReference>
<dbReference type="InterPro" id="IPR000917">
    <property type="entry name" value="Sulfatase_N"/>
</dbReference>
<dbReference type="Pfam" id="PF00884">
    <property type="entry name" value="Sulfatase"/>
    <property type="match status" value="1"/>
</dbReference>
<evidence type="ECO:0000313" key="4">
    <source>
        <dbReference type="EMBL" id="UFP95180.1"/>
    </source>
</evidence>
<name>A0ABY3PNA5_9CYAN</name>
<sequence>MKKLHSERALSVLTASAVVARAGLFLFALSLASAVPAMARNTRPNILLVLFDDVGFMDFSAYGSDTRTPNIDALAKKGVMLSRYHSSPFCGPSRAMLMTGMDNHQVGMGTLVETVTPEMRKRPGYSMLWSANRTTVASLLSAAGYKTYVTGKWGIGEAGANLPNRFGFDRSYVMDATGGSNYDAKPYLPGYNNVDWFEDGKPIKLPDDYYSSRTLVDKMIKYIDAGDPDAPFFAFLSLQAVHIPVQVPTSYIDAYNGVFDAGWDVMRKARLQRAIDIGLVPPSTKLASSPKTHRAWDDLTPEEQALAAREMQVNAGMMTAADEHIGRLLAHLDAAGKLKNTVVIITSDNGAEAGVTKFEGFENLIVRGIELIEGFDTSPENLGQPGSLTAIGPEWASVSSAPFNLYKFYSSEGGLRVPLIVAGPGIKASGILDAPVHVADLVPTILDTAGVSFDAAAFYGRSALPVLARQADRSRSADMGFGFEVSGNAALYRGQWKITRLAPPLGDSKWRLYDLSADPGETRDVSAGNPELFKSMLAEYWSYSKKVGVFELGPDDSAFKQLFKNLMTKALHKYWPYALGMILAFAGALYLAFRMIRILFRRAVV</sequence>
<gene>
    <name evidence="4" type="ORF">ISF26_02705</name>
</gene>
<evidence type="ECO:0000313" key="5">
    <source>
        <dbReference type="Proteomes" id="UP001054846"/>
    </source>
</evidence>
<proteinExistence type="inferred from homology"/>
<dbReference type="RefSeq" id="WP_230842386.1">
    <property type="nucleotide sequence ID" value="NZ_CP063845.1"/>
</dbReference>
<dbReference type="PANTHER" id="PTHR42693:SF33">
    <property type="entry name" value="ARYLSULFATASE"/>
    <property type="match status" value="1"/>
</dbReference>
<protein>
    <submittedName>
        <fullName evidence="4">Arylsulfatase</fullName>
    </submittedName>
</protein>
<dbReference type="InterPro" id="IPR017850">
    <property type="entry name" value="Alkaline_phosphatase_core_sf"/>
</dbReference>
<dbReference type="CDD" id="cd16025">
    <property type="entry name" value="PAS_like"/>
    <property type="match status" value="1"/>
</dbReference>
<dbReference type="PANTHER" id="PTHR42693">
    <property type="entry name" value="ARYLSULFATASE FAMILY MEMBER"/>
    <property type="match status" value="1"/>
</dbReference>
<keyword evidence="2" id="KW-1133">Transmembrane helix</keyword>
<evidence type="ECO:0000256" key="2">
    <source>
        <dbReference type="SAM" id="Phobius"/>
    </source>
</evidence>
<evidence type="ECO:0000259" key="3">
    <source>
        <dbReference type="Pfam" id="PF00884"/>
    </source>
</evidence>
<dbReference type="InterPro" id="IPR050738">
    <property type="entry name" value="Sulfatase"/>
</dbReference>
<keyword evidence="5" id="KW-1185">Reference proteome</keyword>
<reference evidence="4 5" key="1">
    <citation type="journal article" date="2021" name="Genome Biol. Evol.">
        <title>Complete Genome Sequencing of a Novel Gloeobacter Species from a Waterfall Cave in Mexico.</title>
        <authorList>
            <person name="Saw J.H."/>
            <person name="Cardona T."/>
            <person name="Montejano G."/>
        </authorList>
    </citation>
    <scope>NUCLEOTIDE SEQUENCE [LARGE SCALE GENOMIC DNA]</scope>
    <source>
        <strain evidence="4">MG652769</strain>
    </source>
</reference>
<organism evidence="4 5">
    <name type="scientific">Gloeobacter morelensis MG652769</name>
    <dbReference type="NCBI Taxonomy" id="2781736"/>
    <lineage>
        <taxon>Bacteria</taxon>
        <taxon>Bacillati</taxon>
        <taxon>Cyanobacteriota</taxon>
        <taxon>Cyanophyceae</taxon>
        <taxon>Gloeobacterales</taxon>
        <taxon>Gloeobacteraceae</taxon>
        <taxon>Gloeobacter</taxon>
        <taxon>Gloeobacter morelensis</taxon>
    </lineage>
</organism>
<feature type="transmembrane region" description="Helical" evidence="2">
    <location>
        <begin position="574"/>
        <end position="593"/>
    </location>
</feature>
<dbReference type="Proteomes" id="UP001054846">
    <property type="component" value="Chromosome"/>
</dbReference>
<keyword evidence="2" id="KW-0472">Membrane</keyword>
<dbReference type="SUPFAM" id="SSF53649">
    <property type="entry name" value="Alkaline phosphatase-like"/>
    <property type="match status" value="1"/>
</dbReference>
<feature type="domain" description="Sulfatase N-terminal" evidence="3">
    <location>
        <begin position="44"/>
        <end position="451"/>
    </location>
</feature>
<comment type="similarity">
    <text evidence="1">Belongs to the sulfatase family.</text>
</comment>
<accession>A0ABY3PNA5</accession>
<dbReference type="Gene3D" id="3.30.1120.10">
    <property type="match status" value="1"/>
</dbReference>
<dbReference type="EMBL" id="CP063845">
    <property type="protein sequence ID" value="UFP95180.1"/>
    <property type="molecule type" value="Genomic_DNA"/>
</dbReference>
<keyword evidence="2" id="KW-0812">Transmembrane</keyword>